<proteinExistence type="predicted"/>
<dbReference type="AlphaFoldDB" id="A0A4U0R769"/>
<dbReference type="PANTHER" id="PTHR33498">
    <property type="entry name" value="TRANSPOSASE FOR INSERTION SEQUENCE ELEMENT IS1557"/>
    <property type="match status" value="1"/>
</dbReference>
<evidence type="ECO:0000313" key="3">
    <source>
        <dbReference type="EMBL" id="TJZ90829.1"/>
    </source>
</evidence>
<evidence type="ECO:0000313" key="4">
    <source>
        <dbReference type="Proteomes" id="UP000305778"/>
    </source>
</evidence>
<dbReference type="OrthoDB" id="3238779at2"/>
<evidence type="ECO:0000259" key="2">
    <source>
        <dbReference type="Pfam" id="PF01610"/>
    </source>
</evidence>
<reference evidence="3 4" key="1">
    <citation type="submission" date="2019-04" db="EMBL/GenBank/DDBJ databases">
        <title>Streptomyces oryziradicis sp. nov., a novel actinomycete isolated from rhizosphere soil of rice (Oryza sativa L.).</title>
        <authorList>
            <person name="Li C."/>
        </authorList>
    </citation>
    <scope>NUCLEOTIDE SEQUENCE [LARGE SCALE GENOMIC DNA]</scope>
    <source>
        <strain evidence="3 4">NEAU-C40</strain>
    </source>
</reference>
<feature type="domain" description="Transposase IS204/IS1001/IS1096/IS1165 DDE" evidence="2">
    <location>
        <begin position="334"/>
        <end position="455"/>
    </location>
</feature>
<comment type="caution">
    <text evidence="3">The sequence shown here is derived from an EMBL/GenBank/DDBJ whole genome shotgun (WGS) entry which is preliminary data.</text>
</comment>
<dbReference type="NCBIfam" id="NF033550">
    <property type="entry name" value="transpos_ISL3"/>
    <property type="match status" value="1"/>
</dbReference>
<protein>
    <submittedName>
        <fullName evidence="3">ISL3 family transposase</fullName>
    </submittedName>
</protein>
<dbReference type="Proteomes" id="UP000305778">
    <property type="component" value="Unassembled WGS sequence"/>
</dbReference>
<sequence length="459" mass="51677">KVVIELSVRRFRCVNGDCKAVTFAEQVSGLTTPHSRYTPLLRDMLTAIGLALAGRAGVRLAGELGITVSRDVLLRLVRAIPEGGPTSIRILGVDDFAFRRGHRYGTILVDLETHKPVDIFDGRDGESLAAWLRQHPEVEVICRDRAGGYAEGAREGAPQAIQVADRFHLWQNLGEAVEKTVNGHRVNLAEPSPEPPASPETPQVNQPFPEKKIVKRLRQNYADVQELRTQKLSHAAIGRKLGMHPATVRKFSHARSVDDLIAKTEQRAHIVDAYTGHLHRRWNEGERNATQLFREIVEFGYKGGELAVQRYLRRYREGRGHAPQTGPKPPTVREVTSWIMRHPERLNADMATTLKQILSRDPELNRLAEHVRSFAVMMTELGGGRLEEWIAMVEIDTLPALASFARNLRRDLDAVRNGLTLAYNSGPVEGNNNRVKMLKRQMYGRANLDLLRKRVLFAR</sequence>
<accession>A0A4U0R769</accession>
<name>A0A4U0R769_9ACTN</name>
<dbReference type="InterPro" id="IPR002560">
    <property type="entry name" value="Transposase_DDE"/>
</dbReference>
<feature type="region of interest" description="Disordered" evidence="1">
    <location>
        <begin position="186"/>
        <end position="208"/>
    </location>
</feature>
<keyword evidence="4" id="KW-1185">Reference proteome</keyword>
<dbReference type="Pfam" id="PF01610">
    <property type="entry name" value="DDE_Tnp_ISL3"/>
    <property type="match status" value="2"/>
</dbReference>
<gene>
    <name evidence="3" type="ORF">FCI23_55670</name>
</gene>
<organism evidence="3 4">
    <name type="scientific">Actinacidiphila oryziradicis</name>
    <dbReference type="NCBI Taxonomy" id="2571141"/>
    <lineage>
        <taxon>Bacteria</taxon>
        <taxon>Bacillati</taxon>
        <taxon>Actinomycetota</taxon>
        <taxon>Actinomycetes</taxon>
        <taxon>Kitasatosporales</taxon>
        <taxon>Streptomycetaceae</taxon>
        <taxon>Actinacidiphila</taxon>
    </lineage>
</organism>
<feature type="domain" description="Transposase IS204/IS1001/IS1096/IS1165 DDE" evidence="2">
    <location>
        <begin position="91"/>
        <end position="262"/>
    </location>
</feature>
<dbReference type="PANTHER" id="PTHR33498:SF1">
    <property type="entry name" value="TRANSPOSASE FOR INSERTION SEQUENCE ELEMENT IS1557"/>
    <property type="match status" value="1"/>
</dbReference>
<dbReference type="InterPro" id="IPR047951">
    <property type="entry name" value="Transpos_ISL3"/>
</dbReference>
<dbReference type="EMBL" id="SUMC01000333">
    <property type="protein sequence ID" value="TJZ90829.1"/>
    <property type="molecule type" value="Genomic_DNA"/>
</dbReference>
<evidence type="ECO:0000256" key="1">
    <source>
        <dbReference type="SAM" id="MobiDB-lite"/>
    </source>
</evidence>
<dbReference type="RefSeq" id="WP_136731768.1">
    <property type="nucleotide sequence ID" value="NZ_SUMC01000333.1"/>
</dbReference>
<feature type="non-terminal residue" evidence="3">
    <location>
        <position position="1"/>
    </location>
</feature>